<keyword evidence="8 10" id="KW-0131">Cell cycle</keyword>
<dbReference type="GO" id="GO:0009252">
    <property type="term" value="P:peptidoglycan biosynthetic process"/>
    <property type="evidence" value="ECO:0007669"/>
    <property type="project" value="UniProtKB-UniRule"/>
</dbReference>
<evidence type="ECO:0000256" key="7">
    <source>
        <dbReference type="ARBA" id="ARBA00023136"/>
    </source>
</evidence>
<dbReference type="Pfam" id="PF04101">
    <property type="entry name" value="Glyco_tran_28_C"/>
    <property type="match status" value="1"/>
</dbReference>
<keyword evidence="7 10" id="KW-0472">Membrane</keyword>
<dbReference type="CDD" id="cd03785">
    <property type="entry name" value="GT28_MurG"/>
    <property type="match status" value="1"/>
</dbReference>
<dbReference type="PANTHER" id="PTHR21015:SF22">
    <property type="entry name" value="GLYCOSYLTRANSFERASE"/>
    <property type="match status" value="1"/>
</dbReference>
<comment type="caution">
    <text evidence="10">Lacks conserved residue(s) required for the propagation of feature annotation.</text>
</comment>
<feature type="domain" description="Glycosyltransferase family 28 N-terminal" evidence="11">
    <location>
        <begin position="3"/>
        <end position="143"/>
    </location>
</feature>
<keyword evidence="6 10" id="KW-0573">Peptidoglycan synthesis</keyword>
<dbReference type="InterPro" id="IPR004276">
    <property type="entry name" value="GlycoTrans_28_N"/>
</dbReference>
<feature type="binding site" evidence="10">
    <location>
        <position position="195"/>
    </location>
    <ligand>
        <name>UDP-N-acetyl-alpha-D-glucosamine</name>
        <dbReference type="ChEBI" id="CHEBI:57705"/>
    </ligand>
</feature>
<comment type="subcellular location">
    <subcellularLocation>
        <location evidence="10">Cell membrane</location>
        <topology evidence="10">Peripheral membrane protein</topology>
        <orientation evidence="10">Cytoplasmic side</orientation>
    </subcellularLocation>
</comment>
<evidence type="ECO:0000313" key="14">
    <source>
        <dbReference type="Proteomes" id="UP000051450"/>
    </source>
</evidence>
<evidence type="ECO:0000259" key="12">
    <source>
        <dbReference type="Pfam" id="PF04101"/>
    </source>
</evidence>
<evidence type="ECO:0000256" key="1">
    <source>
        <dbReference type="ARBA" id="ARBA00022475"/>
    </source>
</evidence>
<dbReference type="GO" id="GO:0005975">
    <property type="term" value="P:carbohydrate metabolic process"/>
    <property type="evidence" value="ECO:0007669"/>
    <property type="project" value="InterPro"/>
</dbReference>
<feature type="domain" description="Glycosyl transferase family 28 C-terminal" evidence="12">
    <location>
        <begin position="188"/>
        <end position="354"/>
    </location>
</feature>
<comment type="function">
    <text evidence="10">Cell wall formation. Catalyzes the transfer of a GlcNAc subunit on undecaprenyl-pyrophosphoryl-MurNAc-pentapeptide (lipid intermediate I) to form undecaprenyl-pyrophosphoryl-MurNAc-(pentapeptide)GlcNAc (lipid intermediate II).</text>
</comment>
<feature type="binding site" evidence="10">
    <location>
        <position position="295"/>
    </location>
    <ligand>
        <name>UDP-N-acetyl-alpha-D-glucosamine</name>
        <dbReference type="ChEBI" id="CHEBI:57705"/>
    </ligand>
</feature>
<evidence type="ECO:0000259" key="11">
    <source>
        <dbReference type="Pfam" id="PF03033"/>
    </source>
</evidence>
<keyword evidence="5 10" id="KW-0133">Cell shape</keyword>
<comment type="similarity">
    <text evidence="10">Belongs to the glycosyltransferase 28 family. MurG subfamily.</text>
</comment>
<dbReference type="NCBIfam" id="TIGR01133">
    <property type="entry name" value="murG"/>
    <property type="match status" value="1"/>
</dbReference>
<evidence type="ECO:0000256" key="8">
    <source>
        <dbReference type="ARBA" id="ARBA00023306"/>
    </source>
</evidence>
<dbReference type="AlphaFoldDB" id="A0A0R1HI57"/>
<evidence type="ECO:0000256" key="5">
    <source>
        <dbReference type="ARBA" id="ARBA00022960"/>
    </source>
</evidence>
<proteinExistence type="inferred from homology"/>
<dbReference type="UniPathway" id="UPA00219"/>
<keyword evidence="3 10" id="KW-0328">Glycosyltransferase</keyword>
<dbReference type="Pfam" id="PF03033">
    <property type="entry name" value="Glyco_transf_28"/>
    <property type="match status" value="1"/>
</dbReference>
<comment type="caution">
    <text evidence="13">The sequence shown here is derived from an EMBL/GenBank/DDBJ whole genome shotgun (WGS) entry which is preliminary data.</text>
</comment>
<dbReference type="GO" id="GO:0051301">
    <property type="term" value="P:cell division"/>
    <property type="evidence" value="ECO:0007669"/>
    <property type="project" value="UniProtKB-KW"/>
</dbReference>
<evidence type="ECO:0000256" key="4">
    <source>
        <dbReference type="ARBA" id="ARBA00022679"/>
    </source>
</evidence>
<name>A0A0R1HI57_9LACO</name>
<feature type="binding site" evidence="10">
    <location>
        <begin position="10"/>
        <end position="12"/>
    </location>
    <ligand>
        <name>UDP-N-acetyl-alpha-D-glucosamine</name>
        <dbReference type="ChEBI" id="CHEBI:57705"/>
    </ligand>
</feature>
<dbReference type="Gene3D" id="3.40.50.2000">
    <property type="entry name" value="Glycogen Phosphorylase B"/>
    <property type="match status" value="2"/>
</dbReference>
<accession>A0A0R1HI57</accession>
<dbReference type="PANTHER" id="PTHR21015">
    <property type="entry name" value="UDP-N-ACETYLGLUCOSAMINE--N-ACETYLMURAMYL-(PENTAPEPTIDE) PYROPHOSPHORYL-UNDECAPRENOL N-ACETYLGLUCOSAMINE TRANSFERASE 1"/>
    <property type="match status" value="1"/>
</dbReference>
<dbReference type="InterPro" id="IPR006009">
    <property type="entry name" value="GlcNAc_MurG"/>
</dbReference>
<keyword evidence="14" id="KW-1185">Reference proteome</keyword>
<keyword evidence="9 10" id="KW-0961">Cell wall biogenesis/degradation</keyword>
<dbReference type="GO" id="GO:0008360">
    <property type="term" value="P:regulation of cell shape"/>
    <property type="evidence" value="ECO:0007669"/>
    <property type="project" value="UniProtKB-KW"/>
</dbReference>
<dbReference type="HAMAP" id="MF_00033">
    <property type="entry name" value="MurG"/>
    <property type="match status" value="1"/>
</dbReference>
<feature type="binding site" evidence="10">
    <location>
        <position position="124"/>
    </location>
    <ligand>
        <name>UDP-N-acetyl-alpha-D-glucosamine</name>
        <dbReference type="ChEBI" id="CHEBI:57705"/>
    </ligand>
</feature>
<evidence type="ECO:0000256" key="6">
    <source>
        <dbReference type="ARBA" id="ARBA00022984"/>
    </source>
</evidence>
<dbReference type="GO" id="GO:0005886">
    <property type="term" value="C:plasma membrane"/>
    <property type="evidence" value="ECO:0007669"/>
    <property type="project" value="UniProtKB-SubCell"/>
</dbReference>
<sequence>MKIIVSGGGTGGHIYPALALIEALKIKDPTTEFLYVGTEKGLESRIVPDNHIPFKTIKIQGFKRSLSMENVKTIQLFLKSVKDAKKMIKAFKPDIVIGTGGYVSGAVVYAAARLHIPTIVHEQNSVAGITNKFLSHFVDKVAISFESVADQFPKKKVVFTGNPRAQQVVNETKIDALSEYNLSDDIPTMLVFGGSRGAEKINQAMVTAIPELNKKPYQILFVTGNVHYDKIMANLDGVQLNENIIVKPYLNNMPNLLSNISVILGRAGATSIAEITALGLPSILVPSPYVTNNHQTKNAMSLVSNNAAKLITEDALTGEKLVEVVDEIMLNDDVRKQMAENSRKMGVPDAADRLIVVMEDLIKEKK</sequence>
<comment type="pathway">
    <text evidence="10">Cell wall biogenesis; peptidoglycan biosynthesis.</text>
</comment>
<dbReference type="GO" id="GO:0071555">
    <property type="term" value="P:cell wall organization"/>
    <property type="evidence" value="ECO:0007669"/>
    <property type="project" value="UniProtKB-KW"/>
</dbReference>
<evidence type="ECO:0000256" key="10">
    <source>
        <dbReference type="HAMAP-Rule" id="MF_00033"/>
    </source>
</evidence>
<dbReference type="RefSeq" id="WP_057973873.1">
    <property type="nucleotide sequence ID" value="NZ_AZDI01000002.1"/>
</dbReference>
<organism evidence="13 14">
    <name type="scientific">Dellaglioa algida DSM 15638</name>
    <dbReference type="NCBI Taxonomy" id="1423719"/>
    <lineage>
        <taxon>Bacteria</taxon>
        <taxon>Bacillati</taxon>
        <taxon>Bacillota</taxon>
        <taxon>Bacilli</taxon>
        <taxon>Lactobacillales</taxon>
        <taxon>Lactobacillaceae</taxon>
        <taxon>Dellaglioa</taxon>
    </lineage>
</organism>
<dbReference type="OrthoDB" id="9808936at2"/>
<dbReference type="Proteomes" id="UP000051450">
    <property type="component" value="Unassembled WGS sequence"/>
</dbReference>
<keyword evidence="2 10" id="KW-0132">Cell division</keyword>
<evidence type="ECO:0000313" key="13">
    <source>
        <dbReference type="EMBL" id="KRK46301.1"/>
    </source>
</evidence>
<dbReference type="PATRIC" id="fig|1423719.4.peg.816"/>
<protein>
    <recommendedName>
        <fullName evidence="10">UDP-N-acetylglucosamine--N-acetylmuramyl-(pentapeptide) pyrophosphoryl-undecaprenol N-acetylglucosamine transferase</fullName>
        <ecNumber evidence="10">2.4.1.227</ecNumber>
    </recommendedName>
    <alternativeName>
        <fullName evidence="10">Undecaprenyl-PP-MurNAc-pentapeptide-UDPGlcNAc GlcNAc transferase</fullName>
    </alternativeName>
</protein>
<keyword evidence="4 10" id="KW-0808">Transferase</keyword>
<dbReference type="EMBL" id="AZDI01000002">
    <property type="protein sequence ID" value="KRK46301.1"/>
    <property type="molecule type" value="Genomic_DNA"/>
</dbReference>
<reference evidence="13 14" key="1">
    <citation type="journal article" date="2015" name="Genome Announc.">
        <title>Expanding the biotechnology potential of lactobacilli through comparative genomics of 213 strains and associated genera.</title>
        <authorList>
            <person name="Sun Z."/>
            <person name="Harris H.M."/>
            <person name="McCann A."/>
            <person name="Guo C."/>
            <person name="Argimon S."/>
            <person name="Zhang W."/>
            <person name="Yang X."/>
            <person name="Jeffery I.B."/>
            <person name="Cooney J.C."/>
            <person name="Kagawa T.F."/>
            <person name="Liu W."/>
            <person name="Song Y."/>
            <person name="Salvetti E."/>
            <person name="Wrobel A."/>
            <person name="Rasinkangas P."/>
            <person name="Parkhill J."/>
            <person name="Rea M.C."/>
            <person name="O'Sullivan O."/>
            <person name="Ritari J."/>
            <person name="Douillard F.P."/>
            <person name="Paul Ross R."/>
            <person name="Yang R."/>
            <person name="Briner A.E."/>
            <person name="Felis G.E."/>
            <person name="de Vos W.M."/>
            <person name="Barrangou R."/>
            <person name="Klaenhammer T.R."/>
            <person name="Caufield P.W."/>
            <person name="Cui Y."/>
            <person name="Zhang H."/>
            <person name="O'Toole P.W."/>
        </authorList>
    </citation>
    <scope>NUCLEOTIDE SEQUENCE [LARGE SCALE GENOMIC DNA]</scope>
    <source>
        <strain evidence="13 14">DSM 15638</strain>
    </source>
</reference>
<dbReference type="InterPro" id="IPR007235">
    <property type="entry name" value="Glyco_trans_28_C"/>
</dbReference>
<dbReference type="GO" id="GO:0050511">
    <property type="term" value="F:undecaprenyldiphospho-muramoylpentapeptide beta-N-acetylglucosaminyltransferase activity"/>
    <property type="evidence" value="ECO:0007669"/>
    <property type="project" value="UniProtKB-UniRule"/>
</dbReference>
<dbReference type="SUPFAM" id="SSF53756">
    <property type="entry name" value="UDP-Glycosyltransferase/glycogen phosphorylase"/>
    <property type="match status" value="1"/>
</dbReference>
<comment type="catalytic activity">
    <reaction evidence="10">
        <text>Mur2Ac(oyl-L-Ala-gamma-D-Glu-L-Lys-D-Ala-D-Ala)-di-trans,octa-cis-undecaprenyl diphosphate + UDP-N-acetyl-alpha-D-glucosamine = beta-D-GlcNAc-(1-&gt;4)-Mur2Ac(oyl-L-Ala-gamma-D-Glu-L-Lys-D-Ala-D-Ala)-di-trans,octa-cis-undecaprenyl diphosphate + UDP + H(+)</text>
        <dbReference type="Rhea" id="RHEA:23192"/>
        <dbReference type="ChEBI" id="CHEBI:15378"/>
        <dbReference type="ChEBI" id="CHEBI:57705"/>
        <dbReference type="ChEBI" id="CHEBI:58223"/>
        <dbReference type="ChEBI" id="CHEBI:60032"/>
        <dbReference type="ChEBI" id="CHEBI:60033"/>
        <dbReference type="EC" id="2.4.1.227"/>
    </reaction>
</comment>
<keyword evidence="1 10" id="KW-1003">Cell membrane</keyword>
<evidence type="ECO:0000256" key="9">
    <source>
        <dbReference type="ARBA" id="ARBA00023316"/>
    </source>
</evidence>
<dbReference type="EC" id="2.4.1.227" evidence="10"/>
<gene>
    <name evidence="10" type="primary">murG</name>
    <name evidence="13" type="ORF">FC66_GL000804</name>
</gene>
<dbReference type="STRING" id="1423719.FC66_GL000804"/>
<evidence type="ECO:0000256" key="2">
    <source>
        <dbReference type="ARBA" id="ARBA00022618"/>
    </source>
</evidence>
<evidence type="ECO:0000256" key="3">
    <source>
        <dbReference type="ARBA" id="ARBA00022676"/>
    </source>
</evidence>